<dbReference type="InterPro" id="IPR035451">
    <property type="entry name" value="Ada-like_dom_sf"/>
</dbReference>
<dbReference type="Gene3D" id="1.10.10.60">
    <property type="entry name" value="Homeodomain-like"/>
    <property type="match status" value="1"/>
</dbReference>
<dbReference type="InterPro" id="IPR004026">
    <property type="entry name" value="Ada_DNA_repair_Zn-bd"/>
</dbReference>
<comment type="cofactor">
    <cofactor evidence="1">
        <name>Zn(2+)</name>
        <dbReference type="ChEBI" id="CHEBI:29105"/>
    </cofactor>
</comment>
<dbReference type="AlphaFoldDB" id="A0AA48LAK7"/>
<dbReference type="KEGG" id="ccac:CcaHIS019_0706140"/>
<dbReference type="SUPFAM" id="SSF57884">
    <property type="entry name" value="Ada DNA repair protein, N-terminal domain (N-Ada 10)"/>
    <property type="match status" value="1"/>
</dbReference>
<accession>A0AA48LAK7</accession>
<keyword evidence="8" id="KW-1185">Reference proteome</keyword>
<dbReference type="EMBL" id="AP028219">
    <property type="protein sequence ID" value="BEI95033.1"/>
    <property type="molecule type" value="Genomic_DNA"/>
</dbReference>
<dbReference type="GO" id="GO:0008168">
    <property type="term" value="F:methyltransferase activity"/>
    <property type="evidence" value="ECO:0007669"/>
    <property type="project" value="UniProtKB-KW"/>
</dbReference>
<evidence type="ECO:0000256" key="1">
    <source>
        <dbReference type="ARBA" id="ARBA00001947"/>
    </source>
</evidence>
<proteinExistence type="predicted"/>
<dbReference type="Gene3D" id="3.40.10.10">
    <property type="entry name" value="DNA Methylphosphotriester Repair Domain"/>
    <property type="match status" value="1"/>
</dbReference>
<evidence type="ECO:0000256" key="5">
    <source>
        <dbReference type="ARBA" id="ARBA00023163"/>
    </source>
</evidence>
<evidence type="ECO:0000256" key="2">
    <source>
        <dbReference type="ARBA" id="ARBA00022603"/>
    </source>
</evidence>
<dbReference type="SUPFAM" id="SSF46689">
    <property type="entry name" value="Homeodomain-like"/>
    <property type="match status" value="1"/>
</dbReference>
<name>A0AA48LAK7_9TREE</name>
<evidence type="ECO:0000313" key="7">
    <source>
        <dbReference type="EMBL" id="BEI95033.1"/>
    </source>
</evidence>
<protein>
    <recommendedName>
        <fullName evidence="6">HTH araC/xylS-type domain-containing protein</fullName>
    </recommendedName>
</protein>
<reference evidence="7" key="1">
    <citation type="journal article" date="2023" name="BMC Genomics">
        <title>Chromosome-level genome assemblies of Cutaneotrichosporon spp. (Trichosporonales, Basidiomycota) reveal imbalanced evolution between nucleotide sequences and chromosome synteny.</title>
        <authorList>
            <person name="Kobayashi Y."/>
            <person name="Kayamori A."/>
            <person name="Aoki K."/>
            <person name="Shiwa Y."/>
            <person name="Matsutani M."/>
            <person name="Fujita N."/>
            <person name="Sugita T."/>
            <person name="Iwasaki W."/>
            <person name="Tanaka N."/>
            <person name="Takashima M."/>
        </authorList>
    </citation>
    <scope>NUCLEOTIDE SEQUENCE</scope>
    <source>
        <strain evidence="7">HIS019</strain>
    </source>
</reference>
<dbReference type="GeneID" id="85498903"/>
<gene>
    <name evidence="7" type="ORF">CcaverHIS019_0706140</name>
</gene>
<dbReference type="InterPro" id="IPR018060">
    <property type="entry name" value="HTH_AraC"/>
</dbReference>
<feature type="domain" description="HTH araC/xylS-type" evidence="6">
    <location>
        <begin position="93"/>
        <end position="145"/>
    </location>
</feature>
<dbReference type="GO" id="GO:0008270">
    <property type="term" value="F:zinc ion binding"/>
    <property type="evidence" value="ECO:0007669"/>
    <property type="project" value="InterPro"/>
</dbReference>
<keyword evidence="4" id="KW-0010">Activator</keyword>
<dbReference type="RefSeq" id="XP_060460298.1">
    <property type="nucleotide sequence ID" value="XM_060604067.1"/>
</dbReference>
<evidence type="ECO:0000256" key="3">
    <source>
        <dbReference type="ARBA" id="ARBA00023015"/>
    </source>
</evidence>
<dbReference type="GO" id="GO:0032259">
    <property type="term" value="P:methylation"/>
    <property type="evidence" value="ECO:0007669"/>
    <property type="project" value="UniProtKB-KW"/>
</dbReference>
<dbReference type="GO" id="GO:0003700">
    <property type="term" value="F:DNA-binding transcription factor activity"/>
    <property type="evidence" value="ECO:0007669"/>
    <property type="project" value="InterPro"/>
</dbReference>
<evidence type="ECO:0000259" key="6">
    <source>
        <dbReference type="PROSITE" id="PS01124"/>
    </source>
</evidence>
<evidence type="ECO:0000313" key="8">
    <source>
        <dbReference type="Proteomes" id="UP001233271"/>
    </source>
</evidence>
<dbReference type="Proteomes" id="UP001233271">
    <property type="component" value="Chromosome 7b"/>
</dbReference>
<dbReference type="GO" id="GO:0043565">
    <property type="term" value="F:sequence-specific DNA binding"/>
    <property type="evidence" value="ECO:0007669"/>
    <property type="project" value="InterPro"/>
</dbReference>
<keyword evidence="5" id="KW-0804">Transcription</keyword>
<sequence>MLAPESFSAYLTDDLKWTAVLGRDTCAETAFVYCVKSTKIFCRPTCPSRRPRRENVEFATDSIQAQVMGYRSCQRCLPEGLASPHEARQGIAVAHAQVIIREAVQAGRPVPSLVELAEMVGMSKFYFLRVFKSSVGLTPVRFARNLRGTVRTVRS</sequence>
<dbReference type="PROSITE" id="PS01124">
    <property type="entry name" value="HTH_ARAC_FAMILY_2"/>
    <property type="match status" value="1"/>
</dbReference>
<dbReference type="GO" id="GO:0006281">
    <property type="term" value="P:DNA repair"/>
    <property type="evidence" value="ECO:0007669"/>
    <property type="project" value="InterPro"/>
</dbReference>
<evidence type="ECO:0000256" key="4">
    <source>
        <dbReference type="ARBA" id="ARBA00023159"/>
    </source>
</evidence>
<keyword evidence="3" id="KW-0805">Transcription regulation</keyword>
<keyword evidence="2" id="KW-0808">Transferase</keyword>
<keyword evidence="2" id="KW-0489">Methyltransferase</keyword>
<dbReference type="Pfam" id="PF02805">
    <property type="entry name" value="Ada_Zn_binding"/>
    <property type="match status" value="1"/>
</dbReference>
<dbReference type="InterPro" id="IPR009057">
    <property type="entry name" value="Homeodomain-like_sf"/>
</dbReference>
<organism evidence="7 8">
    <name type="scientific">Cutaneotrichosporon cavernicola</name>
    <dbReference type="NCBI Taxonomy" id="279322"/>
    <lineage>
        <taxon>Eukaryota</taxon>
        <taxon>Fungi</taxon>
        <taxon>Dikarya</taxon>
        <taxon>Basidiomycota</taxon>
        <taxon>Agaricomycotina</taxon>
        <taxon>Tremellomycetes</taxon>
        <taxon>Trichosporonales</taxon>
        <taxon>Trichosporonaceae</taxon>
        <taxon>Cutaneotrichosporon</taxon>
    </lineage>
</organism>